<comment type="caution">
    <text evidence="1">The sequence shown here is derived from an EMBL/GenBank/DDBJ whole genome shotgun (WGS) entry which is preliminary data.</text>
</comment>
<dbReference type="Proteomes" id="UP000240880">
    <property type="component" value="Unassembled WGS sequence"/>
</dbReference>
<organism evidence="1 2">
    <name type="scientific">Candidatus Marsarchaeota G1 archaeon OSP_D</name>
    <dbReference type="NCBI Taxonomy" id="1978155"/>
    <lineage>
        <taxon>Archaea</taxon>
        <taxon>Candidatus Marsarchaeota</taxon>
        <taxon>Candidatus Marsarchaeota group 1</taxon>
    </lineage>
</organism>
<dbReference type="EMBL" id="NEXC01000004">
    <property type="protein sequence ID" value="PSN84346.1"/>
    <property type="molecule type" value="Genomic_DNA"/>
</dbReference>
<accession>A0A2R6ADA3</accession>
<sequence length="68" mass="8066">MEVLEIKGVEENLTLIVIMFIYVQTFVESEKFKCKTKKLIVSRAPANFFKKRVRDKRRKTAGKHAKFF</sequence>
<name>A0A2R6ADA3_9ARCH</name>
<proteinExistence type="predicted"/>
<evidence type="ECO:0000313" key="1">
    <source>
        <dbReference type="EMBL" id="PSN84346.1"/>
    </source>
</evidence>
<gene>
    <name evidence="1" type="ORF">B9Q01_01290</name>
</gene>
<evidence type="ECO:0000313" key="2">
    <source>
        <dbReference type="Proteomes" id="UP000240880"/>
    </source>
</evidence>
<protein>
    <submittedName>
        <fullName evidence="1">Uncharacterized protein</fullName>
    </submittedName>
</protein>
<reference evidence="1 2" key="1">
    <citation type="submission" date="2017-04" db="EMBL/GenBank/DDBJ databases">
        <title>Novel microbial lineages endemic to geothermal iron-oxide mats fill important gaps in the evolutionary history of Archaea.</title>
        <authorList>
            <person name="Jay Z.J."/>
            <person name="Beam J.P."/>
            <person name="Dlakic M."/>
            <person name="Rusch D.B."/>
            <person name="Kozubal M.A."/>
            <person name="Inskeep W.P."/>
        </authorList>
    </citation>
    <scope>NUCLEOTIDE SEQUENCE [LARGE SCALE GENOMIC DNA]</scope>
    <source>
        <strain evidence="1">OSP_D</strain>
    </source>
</reference>
<dbReference type="AlphaFoldDB" id="A0A2R6ADA3"/>